<dbReference type="RefSeq" id="XP_020067820.1">
    <property type="nucleotide sequence ID" value="XM_020216732.1"/>
</dbReference>
<reference evidence="1 2" key="1">
    <citation type="journal article" date="2016" name="Proc. Natl. Acad. Sci. U.S.A.">
        <title>Comparative genomics of biotechnologically important yeasts.</title>
        <authorList>
            <person name="Riley R."/>
            <person name="Haridas S."/>
            <person name="Wolfe K.H."/>
            <person name="Lopes M.R."/>
            <person name="Hittinger C.T."/>
            <person name="Goeker M."/>
            <person name="Salamov A.A."/>
            <person name="Wisecaver J.H."/>
            <person name="Long T.M."/>
            <person name="Calvey C.H."/>
            <person name="Aerts A.L."/>
            <person name="Barry K.W."/>
            <person name="Choi C."/>
            <person name="Clum A."/>
            <person name="Coughlan A.Y."/>
            <person name="Deshpande S."/>
            <person name="Douglass A.P."/>
            <person name="Hanson S.J."/>
            <person name="Klenk H.-P."/>
            <person name="LaButti K.M."/>
            <person name="Lapidus A."/>
            <person name="Lindquist E.A."/>
            <person name="Lipzen A.M."/>
            <person name="Meier-Kolthoff J.P."/>
            <person name="Ohm R.A."/>
            <person name="Otillar R.P."/>
            <person name="Pangilinan J.L."/>
            <person name="Peng Y."/>
            <person name="Rokas A."/>
            <person name="Rosa C.A."/>
            <person name="Scheuner C."/>
            <person name="Sibirny A.A."/>
            <person name="Slot J.C."/>
            <person name="Stielow J.B."/>
            <person name="Sun H."/>
            <person name="Kurtzman C.P."/>
            <person name="Blackwell M."/>
            <person name="Grigoriev I.V."/>
            <person name="Jeffries T.W."/>
        </authorList>
    </citation>
    <scope>NUCLEOTIDE SEQUENCE [LARGE SCALE GENOMIC DNA]</scope>
    <source>
        <strain evidence="2">ATCC 18201 / CBS 1600 / BCRC 20928 / JCM 3617 / NBRC 0987 / NRRL Y-1542</strain>
    </source>
</reference>
<dbReference type="GeneID" id="30991128"/>
<accession>A0A1E4RUA3</accession>
<dbReference type="Pfam" id="PF11503">
    <property type="entry name" value="YNR034W-A-like"/>
    <property type="match status" value="1"/>
</dbReference>
<evidence type="ECO:0000313" key="2">
    <source>
        <dbReference type="Proteomes" id="UP000094389"/>
    </source>
</evidence>
<dbReference type="AlphaFoldDB" id="A0A1E4RUA3"/>
<keyword evidence="2" id="KW-1185">Reference proteome</keyword>
<dbReference type="InterPro" id="IPR021591">
    <property type="entry name" value="YNR034W-A/EGO2"/>
</dbReference>
<gene>
    <name evidence="1" type="ORF">CYBJADRAFT_175742</name>
</gene>
<dbReference type="Gene3D" id="3.40.1840.10">
    <property type="entry name" value="YNR034W-A-like"/>
    <property type="match status" value="1"/>
</dbReference>
<dbReference type="Proteomes" id="UP000094389">
    <property type="component" value="Unassembled WGS sequence"/>
</dbReference>
<protein>
    <recommendedName>
        <fullName evidence="3">Profilin</fullName>
    </recommendedName>
</protein>
<evidence type="ECO:0000313" key="1">
    <source>
        <dbReference type="EMBL" id="ODV70781.1"/>
    </source>
</evidence>
<name>A0A1E4RUA3_CYBJN</name>
<organism evidence="1 2">
    <name type="scientific">Cyberlindnera jadinii (strain ATCC 18201 / CBS 1600 / BCRC 20928 / JCM 3617 / NBRC 0987 / NRRL Y-1542)</name>
    <name type="common">Torula yeast</name>
    <name type="synonym">Candida utilis</name>
    <dbReference type="NCBI Taxonomy" id="983966"/>
    <lineage>
        <taxon>Eukaryota</taxon>
        <taxon>Fungi</taxon>
        <taxon>Dikarya</taxon>
        <taxon>Ascomycota</taxon>
        <taxon>Saccharomycotina</taxon>
        <taxon>Saccharomycetes</taxon>
        <taxon>Phaffomycetales</taxon>
        <taxon>Phaffomycetaceae</taxon>
        <taxon>Cyberlindnera</taxon>
    </lineage>
</organism>
<dbReference type="OrthoDB" id="4057220at2759"/>
<dbReference type="SUPFAM" id="SSF160683">
    <property type="entry name" value="YNR034W-A-like"/>
    <property type="match status" value="1"/>
</dbReference>
<dbReference type="EMBL" id="KV453950">
    <property type="protein sequence ID" value="ODV70781.1"/>
    <property type="molecule type" value="Genomic_DNA"/>
</dbReference>
<evidence type="ECO:0008006" key="3">
    <source>
        <dbReference type="Google" id="ProtNLM"/>
    </source>
</evidence>
<dbReference type="InterPro" id="IPR035098">
    <property type="entry name" value="YNR034W-A/EGO2_sf"/>
</dbReference>
<sequence length="82" mass="9162">MVENELRRLVEESGILSPEGALLFSKDGVLGSYGVAKLEDFDDLRDLKLTKEGFGLYELHSYKILILAKGNETLAVYTKSRP</sequence>
<proteinExistence type="predicted"/>